<reference evidence="2 3" key="1">
    <citation type="submission" date="2019-07" db="EMBL/GenBank/DDBJ databases">
        <title>Whole genome shotgun sequence of Alkalibacillus haloalkaliphilus NBRC 103110.</title>
        <authorList>
            <person name="Hosoyama A."/>
            <person name="Uohara A."/>
            <person name="Ohji S."/>
            <person name="Ichikawa N."/>
        </authorList>
    </citation>
    <scope>NUCLEOTIDE SEQUENCE [LARGE SCALE GENOMIC DNA]</scope>
    <source>
        <strain evidence="2 3">NBRC 103110</strain>
    </source>
</reference>
<dbReference type="Gene3D" id="2.130.10.10">
    <property type="entry name" value="YVTN repeat-like/Quinoprotein amine dehydrogenase"/>
    <property type="match status" value="1"/>
</dbReference>
<keyword evidence="1" id="KW-0472">Membrane</keyword>
<dbReference type="InterPro" id="IPR015943">
    <property type="entry name" value="WD40/YVTN_repeat-like_dom_sf"/>
</dbReference>
<evidence type="ECO:0000313" key="3">
    <source>
        <dbReference type="Proteomes" id="UP000321440"/>
    </source>
</evidence>
<feature type="transmembrane region" description="Helical" evidence="1">
    <location>
        <begin position="7"/>
        <end position="25"/>
    </location>
</feature>
<evidence type="ECO:0000313" key="2">
    <source>
        <dbReference type="EMBL" id="GEN46278.1"/>
    </source>
</evidence>
<organism evidence="2 3">
    <name type="scientific">Alkalibacillus haloalkaliphilus</name>
    <dbReference type="NCBI Taxonomy" id="94136"/>
    <lineage>
        <taxon>Bacteria</taxon>
        <taxon>Bacillati</taxon>
        <taxon>Bacillota</taxon>
        <taxon>Bacilli</taxon>
        <taxon>Bacillales</taxon>
        <taxon>Bacillaceae</taxon>
        <taxon>Alkalibacillus</taxon>
    </lineage>
</organism>
<keyword evidence="1" id="KW-1133">Transmembrane helix</keyword>
<name>A0A511W7I1_9BACI</name>
<dbReference type="AlphaFoldDB" id="A0A511W7I1"/>
<dbReference type="RefSeq" id="WP_218025417.1">
    <property type="nucleotide sequence ID" value="NZ_BJYA01000014.1"/>
</dbReference>
<keyword evidence="3" id="KW-1185">Reference proteome</keyword>
<protein>
    <submittedName>
        <fullName evidence="2">Uncharacterized protein</fullName>
    </submittedName>
</protein>
<dbReference type="EMBL" id="BJYA01000014">
    <property type="protein sequence ID" value="GEN46278.1"/>
    <property type="molecule type" value="Genomic_DNA"/>
</dbReference>
<proteinExistence type="predicted"/>
<sequence length="373" mass="42862">MKIKYKVLLLLLMSMFLLVAIWIILNSKENATYEYSLEEKAILLQPSPDGQFYITTTKESGFYQLSVWHVAQNKKVGEFNSRSKSLGSVEWSSDSKHFLFSSQDSSLFLFDINQANVESVWDTGNSKQFSPDEENVTVVDGKQLVVIDLKTLEPVSQIQFQGQRPHKVVGWSEDGIPRYVIGSQEEQGHALMDITEDSGVSLIENNLAGNTHYISSSVAVNNHESIYFRDSELRLYEFNLQSEDITRKTNHPVSLVSLSPDGTKVGSYNNGVNVFNLDDDLEEEYSQLKSESYLKLWEWLNNNEFITVERRVKFAGFLGESYHTEIHDISTGEKKMSMRIPKPLMDNVYWAEKAQQIFIQTEDRELYVYDIEH</sequence>
<comment type="caution">
    <text evidence="2">The sequence shown here is derived from an EMBL/GenBank/DDBJ whole genome shotgun (WGS) entry which is preliminary data.</text>
</comment>
<keyword evidence="1" id="KW-0812">Transmembrane</keyword>
<dbReference type="Proteomes" id="UP000321440">
    <property type="component" value="Unassembled WGS sequence"/>
</dbReference>
<dbReference type="SUPFAM" id="SSF82171">
    <property type="entry name" value="DPP6 N-terminal domain-like"/>
    <property type="match status" value="1"/>
</dbReference>
<evidence type="ECO:0000256" key="1">
    <source>
        <dbReference type="SAM" id="Phobius"/>
    </source>
</evidence>
<gene>
    <name evidence="2" type="ORF">AHA02nite_20540</name>
</gene>
<accession>A0A511W7I1</accession>